<dbReference type="SUPFAM" id="SSF52540">
    <property type="entry name" value="P-loop containing nucleoside triphosphate hydrolases"/>
    <property type="match status" value="1"/>
</dbReference>
<dbReference type="Pfam" id="PF13177">
    <property type="entry name" value="DNA_pol3_delta2"/>
    <property type="match status" value="1"/>
</dbReference>
<dbReference type="EMBL" id="CP074572">
    <property type="protein sequence ID" value="QVK22916.1"/>
    <property type="molecule type" value="Genomic_DNA"/>
</dbReference>
<keyword evidence="2" id="KW-1185">Reference proteome</keyword>
<gene>
    <name evidence="1" type="ORF">KHX94_17360</name>
</gene>
<dbReference type="Proteomes" id="UP000676428">
    <property type="component" value="Chromosome"/>
</dbReference>
<reference evidence="1 2" key="1">
    <citation type="journal article" date="2012" name="Int. J. Syst. Evol. Microbiol.">
        <title>Shewanella dokdonensis sp. nov., isolated from seawater.</title>
        <authorList>
            <person name="Sung H.R."/>
            <person name="Yoon J.H."/>
            <person name="Ghim S.Y."/>
        </authorList>
    </citation>
    <scope>NUCLEOTIDE SEQUENCE [LARGE SCALE GENOMIC DNA]</scope>
    <source>
        <strain evidence="1 2">DSM 23626</strain>
    </source>
</reference>
<accession>A0ABX8DDX3</accession>
<proteinExistence type="predicted"/>
<evidence type="ECO:0000313" key="1">
    <source>
        <dbReference type="EMBL" id="QVK22916.1"/>
    </source>
</evidence>
<name>A0ABX8DDX3_9GAMM</name>
<dbReference type="InterPro" id="IPR027417">
    <property type="entry name" value="P-loop_NTPase"/>
</dbReference>
<evidence type="ECO:0000313" key="2">
    <source>
        <dbReference type="Proteomes" id="UP000676428"/>
    </source>
</evidence>
<evidence type="ECO:0008006" key="3">
    <source>
        <dbReference type="Google" id="ProtNLM"/>
    </source>
</evidence>
<protein>
    <recommendedName>
        <fullName evidence="3">DNA polymerase III subunit delta</fullName>
    </recommendedName>
</protein>
<dbReference type="Gene3D" id="3.40.50.300">
    <property type="entry name" value="P-loop containing nucleotide triphosphate hydrolases"/>
    <property type="match status" value="1"/>
</dbReference>
<sequence>MSANLPWLHDAKQQFAAQRRQGTLAHAMLLPLPEADGGVLLGQFMAALALCSSLVADVPCGHCKSCQLVNAGSHPDFHLLQADGNQIKVEQVRSLCQSLTNTAQQGAFG</sequence>
<organism evidence="1 2">
    <name type="scientific">Shewanella dokdonensis</name>
    <dbReference type="NCBI Taxonomy" id="712036"/>
    <lineage>
        <taxon>Bacteria</taxon>
        <taxon>Pseudomonadati</taxon>
        <taxon>Pseudomonadota</taxon>
        <taxon>Gammaproteobacteria</taxon>
        <taxon>Alteromonadales</taxon>
        <taxon>Shewanellaceae</taxon>
        <taxon>Shewanella</taxon>
    </lineage>
</organism>